<comment type="caution">
    <text evidence="1">The sequence shown here is derived from an EMBL/GenBank/DDBJ whole genome shotgun (WGS) entry which is preliminary data.</text>
</comment>
<dbReference type="EMBL" id="LJTC01000011">
    <property type="protein sequence ID" value="KPM82516.1"/>
    <property type="molecule type" value="Genomic_DNA"/>
</dbReference>
<dbReference type="Proteomes" id="UP000050378">
    <property type="component" value="Unassembled WGS sequence"/>
</dbReference>
<dbReference type="PATRIC" id="fig|570156.3.peg.1166"/>
<reference evidence="1 2" key="1">
    <citation type="submission" date="2015-09" db="EMBL/GenBank/DDBJ databases">
        <title>Draft Genome Sequence of Pseudoalteromonas lipolytica UCD-48B.</title>
        <authorList>
            <person name="Krusor M."/>
            <person name="Coil D.A."/>
            <person name="Lang J.M."/>
            <person name="Eisen J.A."/>
            <person name="Alexiev A."/>
        </authorList>
    </citation>
    <scope>NUCLEOTIDE SEQUENCE [LARGE SCALE GENOMIC DNA]</scope>
    <source>
        <strain evidence="1 2">UCD-48B</strain>
    </source>
</reference>
<proteinExistence type="predicted"/>
<accession>A0A0P7DY20</accession>
<name>A0A0P7DY20_9GAMM</name>
<gene>
    <name evidence="1" type="ORF">AOG27_16200</name>
</gene>
<organism evidence="1 2">
    <name type="scientific">Pseudoalteromonas lipolytica</name>
    <dbReference type="NCBI Taxonomy" id="570156"/>
    <lineage>
        <taxon>Bacteria</taxon>
        <taxon>Pseudomonadati</taxon>
        <taxon>Pseudomonadota</taxon>
        <taxon>Gammaproteobacteria</taxon>
        <taxon>Alteromonadales</taxon>
        <taxon>Pseudoalteromonadaceae</taxon>
        <taxon>Pseudoalteromonas</taxon>
    </lineage>
</organism>
<evidence type="ECO:0000313" key="2">
    <source>
        <dbReference type="Proteomes" id="UP000050378"/>
    </source>
</evidence>
<evidence type="ECO:0000313" key="1">
    <source>
        <dbReference type="EMBL" id="KPM82516.1"/>
    </source>
</evidence>
<sequence length="69" mass="8036">MYDEALKVTHDFKKLTFLDIYNLNVNSQTLTFDLELSLLSQNVVNMNCLIKIENTGFSPLECHRLEVEE</sequence>
<dbReference type="STRING" id="570156.AOG27_16200"/>
<dbReference type="AlphaFoldDB" id="A0A0P7DY20"/>
<protein>
    <submittedName>
        <fullName evidence="1">Uncharacterized protein</fullName>
    </submittedName>
</protein>